<feature type="repeat" description="WD" evidence="3">
    <location>
        <begin position="353"/>
        <end position="378"/>
    </location>
</feature>
<dbReference type="InterPro" id="IPR015943">
    <property type="entry name" value="WD40/YVTN_repeat-like_dom_sf"/>
</dbReference>
<proteinExistence type="predicted"/>
<evidence type="ECO:0000256" key="1">
    <source>
        <dbReference type="ARBA" id="ARBA00022741"/>
    </source>
</evidence>
<evidence type="ECO:0000313" key="6">
    <source>
        <dbReference type="Proteomes" id="UP000694429"/>
    </source>
</evidence>
<evidence type="ECO:0000256" key="3">
    <source>
        <dbReference type="PROSITE-ProRule" id="PRU00221"/>
    </source>
</evidence>
<sequence>MAGSAPRGPWERRPASPPPRLPARPPRPAAQQPDCACALGGRCRGRRSQPPAVSRDGMKTAQDAKGARGERPQRIGLCLICGLPAAGKSTLARGLRHRLRQEQGWAVGVVAYDDVMPDAFLEEASARPLPSQWKLLRQELLKYLECFLMAVINGCQVSAPPNRTAAMWEDFITCLKHQDLVSSAALETQSCYLLTKTAVSRPLFLILDDNFYYQSMRYEVYQLARKYSLGFCQLFLDCSLETCLQRNGQRPQALPAETIHLMEGKIEKPNPEKNAWEHNSLIIPSTTCSSEASLKYQTRCIRAFPNKQGYVLSSIEGRVAVEYLDPSPEVQKKKYAFKCHRLKENNIEQIYPVNAISFHNIHNTFATGGSDGFVNIWDPFNKKRLCQFHRYPTSIASLAFSNDGTTLAIASSYMYEMDDTEHPEDGIFIRQVTDAETKPKSPCT</sequence>
<dbReference type="Gene3D" id="2.130.10.10">
    <property type="entry name" value="YVTN repeat-like/Quinoprotein amine dehydrogenase"/>
    <property type="match status" value="1"/>
</dbReference>
<protein>
    <submittedName>
        <fullName evidence="5">Phosphoseryl-tRNA kinase</fullName>
    </submittedName>
</protein>
<dbReference type="InterPro" id="IPR052648">
    <property type="entry name" value="Ser-tRNA(Sec)_kinase"/>
</dbReference>
<feature type="compositionally biased region" description="Low complexity" evidence="4">
    <location>
        <begin position="29"/>
        <end position="41"/>
    </location>
</feature>
<dbReference type="NCBIfam" id="TIGR03575">
    <property type="entry name" value="selen_PSTK_euk"/>
    <property type="match status" value="1"/>
</dbReference>
<dbReference type="OrthoDB" id="9972657at2759"/>
<dbReference type="InterPro" id="IPR020028">
    <property type="entry name" value="L-seryl-tRNA_Sec_kinase_euk"/>
</dbReference>
<dbReference type="Pfam" id="PF00400">
    <property type="entry name" value="WD40"/>
    <property type="match status" value="1"/>
</dbReference>
<evidence type="ECO:0000313" key="5">
    <source>
        <dbReference type="Ensembl" id="ENSCAFP00030031966.1"/>
    </source>
</evidence>
<feature type="region of interest" description="Disordered" evidence="4">
    <location>
        <begin position="1"/>
        <end position="69"/>
    </location>
</feature>
<evidence type="ECO:0000256" key="4">
    <source>
        <dbReference type="SAM" id="MobiDB-lite"/>
    </source>
</evidence>
<dbReference type="InterPro" id="IPR027417">
    <property type="entry name" value="P-loop_NTPase"/>
</dbReference>
<dbReference type="InterPro" id="IPR001680">
    <property type="entry name" value="WD40_rpt"/>
</dbReference>
<reference evidence="5" key="2">
    <citation type="submission" date="2025-08" db="UniProtKB">
        <authorList>
            <consortium name="Ensembl"/>
        </authorList>
    </citation>
    <scope>IDENTIFICATION</scope>
</reference>
<dbReference type="GO" id="GO:0005524">
    <property type="term" value="F:ATP binding"/>
    <property type="evidence" value="ECO:0007669"/>
    <property type="project" value="UniProtKB-KW"/>
</dbReference>
<dbReference type="PANTHER" id="PTHR20873:SF0">
    <property type="entry name" value="L-SERYL-TRNA(SEC) KINASE"/>
    <property type="match status" value="1"/>
</dbReference>
<dbReference type="Proteomes" id="UP000694429">
    <property type="component" value="Chromosome 28"/>
</dbReference>
<dbReference type="InterPro" id="IPR036322">
    <property type="entry name" value="WD40_repeat_dom_sf"/>
</dbReference>
<evidence type="ECO:0000256" key="2">
    <source>
        <dbReference type="ARBA" id="ARBA00022840"/>
    </source>
</evidence>
<dbReference type="InterPro" id="IPR013641">
    <property type="entry name" value="KTI12/PSTK"/>
</dbReference>
<keyword evidence="1" id="KW-0547">Nucleotide-binding</keyword>
<gene>
    <name evidence="5" type="primary">PSTK</name>
</gene>
<feature type="compositionally biased region" description="Pro residues" evidence="4">
    <location>
        <begin position="15"/>
        <end position="28"/>
    </location>
</feature>
<keyword evidence="3" id="KW-0853">WD repeat</keyword>
<dbReference type="SUPFAM" id="SSF50978">
    <property type="entry name" value="WD40 repeat-like"/>
    <property type="match status" value="1"/>
</dbReference>
<dbReference type="SMART" id="SM00320">
    <property type="entry name" value="WD40"/>
    <property type="match status" value="2"/>
</dbReference>
<dbReference type="PANTHER" id="PTHR20873">
    <property type="entry name" value="L-SERYL-TRNA(SEC) KINASE"/>
    <property type="match status" value="1"/>
</dbReference>
<accession>A0A8C0RP72</accession>
<dbReference type="Gene3D" id="3.40.50.300">
    <property type="entry name" value="P-loop containing nucleotide triphosphate hydrolases"/>
    <property type="match status" value="1"/>
</dbReference>
<reference evidence="5" key="1">
    <citation type="submission" date="2019-03" db="EMBL/GenBank/DDBJ databases">
        <authorList>
            <person name="Warren W.C."/>
            <person name="Johnson G.S."/>
        </authorList>
    </citation>
    <scope>NUCLEOTIDE SEQUENCE [LARGE SCALE GENOMIC DNA]</scope>
    <source>
        <strain evidence="5">Basenji</strain>
    </source>
</reference>
<dbReference type="Ensembl" id="ENSCAFT00030036637.1">
    <property type="protein sequence ID" value="ENSCAFP00030031966.1"/>
    <property type="gene ID" value="ENSCAFG00030019831.1"/>
</dbReference>
<name>A0A8C0RP72_CANLF</name>
<dbReference type="SUPFAM" id="SSF52540">
    <property type="entry name" value="P-loop containing nucleoside triphosphate hydrolases"/>
    <property type="match status" value="1"/>
</dbReference>
<dbReference type="Pfam" id="PF08433">
    <property type="entry name" value="KTI12"/>
    <property type="match status" value="1"/>
</dbReference>
<keyword evidence="2" id="KW-0067">ATP-binding</keyword>
<dbReference type="PROSITE" id="PS50082">
    <property type="entry name" value="WD_REPEATS_2"/>
    <property type="match status" value="1"/>
</dbReference>
<organism evidence="5 6">
    <name type="scientific">Canis lupus familiaris</name>
    <name type="common">Dog</name>
    <name type="synonym">Canis familiaris</name>
    <dbReference type="NCBI Taxonomy" id="9615"/>
    <lineage>
        <taxon>Eukaryota</taxon>
        <taxon>Metazoa</taxon>
        <taxon>Chordata</taxon>
        <taxon>Craniata</taxon>
        <taxon>Vertebrata</taxon>
        <taxon>Euteleostomi</taxon>
        <taxon>Mammalia</taxon>
        <taxon>Eutheria</taxon>
        <taxon>Laurasiatheria</taxon>
        <taxon>Carnivora</taxon>
        <taxon>Caniformia</taxon>
        <taxon>Canidae</taxon>
        <taxon>Canis</taxon>
    </lineage>
</organism>
<dbReference type="AlphaFoldDB" id="A0A8C0RP72"/>